<feature type="region of interest" description="Disordered" evidence="1">
    <location>
        <begin position="288"/>
        <end position="310"/>
    </location>
</feature>
<sequence length="1030" mass="104586">MTPNHHVQVGVAAGAPQVQMAQPTLVLPPLSNGSEAYGGGVVVSVRLSAAAVKPVTASLRLLLPSNVSSSDASGNNSSSGAWVPVDPDELWLEPAQLSWRAGEAGDAKRVRLRSAAELPLSVVLEDALYASGGTGSGDEFGAGNGVGAAPASGQPLLRVELAAASGAAIDEQRSSTTLVLEVAGEVEGDEAGASEAAAADLGLPLFGFVANQAAYPPANSSSGSDASSSGMAAIPVRLLAGRLREMATLKFSLELLSGSPAAGSGHTRQQLLPAKTMSGFLYFRPPPSAAAAGKSAGSEGQQQTAEAEQEEQLIELPLAWARIPPEAEYRLGLELEAIYHARVQPQPDAVALHIFGSPLGTCPPGFALKQPGAGSGGANGAARGSASPVSSSDGSFSEEADFGLFLNGTVIDLSSSLIDAGVREYAAMVESDVPTVTLCLLDSSQGPGSVQTVPAAGSNKAVAALRPAPTAVAESACGCEGGGSQESASSVQGSSSVTSIRSEDSSRALDGVSTKDAATSISTKGSSSVGAEDACEYTAWVLPLQAGQNEFTVTLPGEAQEGLAPAPPPAVELVRSMSGPADGGGSGGQEQYSLAVVRLADPEHAELESITGKQGPVRSSDDTAVLLCGPSSSSGSRKLPSRAALDTGSDSLVVPLAAEPCVPGQLLSLNVSERSRLVSLTPALKRPNVAGVRVEVNGQVLSRGGDVAADQLEDTTAAQQQRSNASFLPSAFIMGLLPGSRLEAEVVVVAEDGVTTRRYPLEFVVVAGRDAQKQQLAVAEAAATGGNATSAAAAGPSTRQRVNSSACHMCPPGTFARSEQSPACLACGPGTFAYSWGSAYCKNCIEGTHAPTANASLCLPCPANTTTRDDGSRSCDVPLRPGTYQAPRYAVVVSFWVTLTGVDPEDVVVRAGVNAAPEAIVTSLIRADTAHQFNISLDDVEVVSVRQVARRTLSANVTATLGVDVPAGATDEDIAAAMEVERLSADDPIGMLSSDPDRFFGRTAKTLEVQVESAVQATTESRPGGTPAGL</sequence>
<dbReference type="eggNOG" id="ENOG502RRD9">
    <property type="taxonomic scope" value="Eukaryota"/>
</dbReference>
<dbReference type="AlphaFoldDB" id="E1ZKN1"/>
<dbReference type="Proteomes" id="UP000008141">
    <property type="component" value="Unassembled WGS sequence"/>
</dbReference>
<dbReference type="RefSeq" id="XP_005845620.1">
    <property type="nucleotide sequence ID" value="XM_005845558.1"/>
</dbReference>
<dbReference type="KEGG" id="cvr:CHLNCDRAFT_136597"/>
<accession>E1ZKN1</accession>
<feature type="compositionally biased region" description="Low complexity" evidence="1">
    <location>
        <begin position="289"/>
        <end position="306"/>
    </location>
</feature>
<organism evidence="4">
    <name type="scientific">Chlorella variabilis</name>
    <name type="common">Green alga</name>
    <dbReference type="NCBI Taxonomy" id="554065"/>
    <lineage>
        <taxon>Eukaryota</taxon>
        <taxon>Viridiplantae</taxon>
        <taxon>Chlorophyta</taxon>
        <taxon>core chlorophytes</taxon>
        <taxon>Trebouxiophyceae</taxon>
        <taxon>Chlorellales</taxon>
        <taxon>Chlorellaceae</taxon>
        <taxon>Chlorella clade</taxon>
        <taxon>Chlorella</taxon>
    </lineage>
</organism>
<proteinExistence type="predicted"/>
<feature type="domain" description="Tyrosine-protein kinase ephrin type A/B receptor-like" evidence="2">
    <location>
        <begin position="830"/>
        <end position="874"/>
    </location>
</feature>
<feature type="region of interest" description="Disordered" evidence="1">
    <location>
        <begin position="478"/>
        <end position="528"/>
    </location>
</feature>
<dbReference type="InterPro" id="IPR009030">
    <property type="entry name" value="Growth_fac_rcpt_cys_sf"/>
</dbReference>
<gene>
    <name evidence="3" type="ORF">CHLNCDRAFT_136597</name>
</gene>
<evidence type="ECO:0000256" key="1">
    <source>
        <dbReference type="SAM" id="MobiDB-lite"/>
    </source>
</evidence>
<dbReference type="EMBL" id="GL433851">
    <property type="protein sequence ID" value="EFN53518.1"/>
    <property type="molecule type" value="Genomic_DNA"/>
</dbReference>
<protein>
    <recommendedName>
        <fullName evidence="2">Tyrosine-protein kinase ephrin type A/B receptor-like domain-containing protein</fullName>
    </recommendedName>
</protein>
<dbReference type="SUPFAM" id="SSF57184">
    <property type="entry name" value="Growth factor receptor domain"/>
    <property type="match status" value="1"/>
</dbReference>
<evidence type="ECO:0000259" key="2">
    <source>
        <dbReference type="Pfam" id="PF07699"/>
    </source>
</evidence>
<name>E1ZKN1_CHLVA</name>
<feature type="region of interest" description="Disordered" evidence="1">
    <location>
        <begin position="370"/>
        <end position="393"/>
    </location>
</feature>
<dbReference type="InterPro" id="IPR011641">
    <property type="entry name" value="Tyr-kin_ephrin_A/B_rcpt-like"/>
</dbReference>
<dbReference type="SMART" id="SM01411">
    <property type="entry name" value="Ephrin_rec_like"/>
    <property type="match status" value="2"/>
</dbReference>
<feature type="compositionally biased region" description="Low complexity" evidence="1">
    <location>
        <begin position="380"/>
        <end position="393"/>
    </location>
</feature>
<evidence type="ECO:0000313" key="3">
    <source>
        <dbReference type="EMBL" id="EFN53518.1"/>
    </source>
</evidence>
<dbReference type="STRING" id="554065.E1ZKN1"/>
<evidence type="ECO:0000313" key="4">
    <source>
        <dbReference type="Proteomes" id="UP000008141"/>
    </source>
</evidence>
<dbReference type="CDD" id="cd00185">
    <property type="entry name" value="TNFRSF"/>
    <property type="match status" value="1"/>
</dbReference>
<dbReference type="OrthoDB" id="546201at2759"/>
<keyword evidence="4" id="KW-1185">Reference proteome</keyword>
<dbReference type="Pfam" id="PF07699">
    <property type="entry name" value="Ephrin_rec_like"/>
    <property type="match status" value="1"/>
</dbReference>
<dbReference type="InParanoid" id="E1ZKN1"/>
<dbReference type="GeneID" id="17352924"/>
<dbReference type="Gene3D" id="2.10.50.10">
    <property type="entry name" value="Tumor Necrosis Factor Receptor, subunit A, domain 2"/>
    <property type="match status" value="1"/>
</dbReference>
<feature type="compositionally biased region" description="Polar residues" evidence="1">
    <location>
        <begin position="516"/>
        <end position="528"/>
    </location>
</feature>
<feature type="compositionally biased region" description="Low complexity" evidence="1">
    <location>
        <begin position="485"/>
        <end position="497"/>
    </location>
</feature>
<reference evidence="3 4" key="1">
    <citation type="journal article" date="2010" name="Plant Cell">
        <title>The Chlorella variabilis NC64A genome reveals adaptation to photosymbiosis, coevolution with viruses, and cryptic sex.</title>
        <authorList>
            <person name="Blanc G."/>
            <person name="Duncan G."/>
            <person name="Agarkova I."/>
            <person name="Borodovsky M."/>
            <person name="Gurnon J."/>
            <person name="Kuo A."/>
            <person name="Lindquist E."/>
            <person name="Lucas S."/>
            <person name="Pangilinan J."/>
            <person name="Polle J."/>
            <person name="Salamov A."/>
            <person name="Terry A."/>
            <person name="Yamada T."/>
            <person name="Dunigan D.D."/>
            <person name="Grigoriev I.V."/>
            <person name="Claverie J.M."/>
            <person name="Van Etten J.L."/>
        </authorList>
    </citation>
    <scope>NUCLEOTIDE SEQUENCE [LARGE SCALE GENOMIC DNA]</scope>
    <source>
        <strain evidence="3 4">NC64A</strain>
    </source>
</reference>